<evidence type="ECO:0000313" key="1">
    <source>
        <dbReference type="EMBL" id="OAD22698.1"/>
    </source>
</evidence>
<organism evidence="1 2">
    <name type="scientific">Candidatus Thiomargarita nelsonii</name>
    <dbReference type="NCBI Taxonomy" id="1003181"/>
    <lineage>
        <taxon>Bacteria</taxon>
        <taxon>Pseudomonadati</taxon>
        <taxon>Pseudomonadota</taxon>
        <taxon>Gammaproteobacteria</taxon>
        <taxon>Thiotrichales</taxon>
        <taxon>Thiotrichaceae</taxon>
        <taxon>Thiomargarita</taxon>
    </lineage>
</organism>
<protein>
    <submittedName>
        <fullName evidence="1">Uncharacterized protein</fullName>
    </submittedName>
</protein>
<dbReference type="EMBL" id="LUTY01000788">
    <property type="protein sequence ID" value="OAD22698.1"/>
    <property type="molecule type" value="Genomic_DNA"/>
</dbReference>
<accession>A0A176S453</accession>
<keyword evidence="2" id="KW-1185">Reference proteome</keyword>
<proteinExistence type="predicted"/>
<reference evidence="1 2" key="1">
    <citation type="submission" date="2016-05" db="EMBL/GenBank/DDBJ databases">
        <title>Single-cell genome of chain-forming Candidatus Thiomargarita nelsonii and comparison to other large sulfur-oxidizing bacteria.</title>
        <authorList>
            <person name="Winkel M."/>
            <person name="Salman V."/>
            <person name="Woyke T."/>
            <person name="Schulz-Vogt H."/>
            <person name="Richter M."/>
            <person name="Flood B."/>
            <person name="Bailey J."/>
            <person name="Amann R."/>
            <person name="Mussmann M."/>
        </authorList>
    </citation>
    <scope>NUCLEOTIDE SEQUENCE [LARGE SCALE GENOMIC DNA]</scope>
    <source>
        <strain evidence="1 2">THI036</strain>
    </source>
</reference>
<dbReference type="Proteomes" id="UP000076962">
    <property type="component" value="Unassembled WGS sequence"/>
</dbReference>
<dbReference type="AlphaFoldDB" id="A0A176S453"/>
<name>A0A176S453_9GAMM</name>
<gene>
    <name evidence="1" type="ORF">THIOM_001490</name>
</gene>
<comment type="caution">
    <text evidence="1">The sequence shown here is derived from an EMBL/GenBank/DDBJ whole genome shotgun (WGS) entry which is preliminary data.</text>
</comment>
<evidence type="ECO:0000313" key="2">
    <source>
        <dbReference type="Proteomes" id="UP000076962"/>
    </source>
</evidence>
<sequence length="45" mass="5325">MTEIWLVLFIESVDEKNRQRFEADYIDNARGVTVHPKFVQTGKDQ</sequence>